<evidence type="ECO:0000259" key="2">
    <source>
        <dbReference type="SMART" id="SM00894"/>
    </source>
</evidence>
<dbReference type="Pfam" id="PF05901">
    <property type="entry name" value="Excalibur"/>
    <property type="match status" value="1"/>
</dbReference>
<gene>
    <name evidence="3" type="ORF">QE367_001660</name>
</gene>
<dbReference type="SMART" id="SM00894">
    <property type="entry name" value="Excalibur"/>
    <property type="match status" value="1"/>
</dbReference>
<reference evidence="3 4" key="1">
    <citation type="submission" date="2023-08" db="EMBL/GenBank/DDBJ databases">
        <title>Functional and genomic diversity of the sorghum phyllosphere microbiome.</title>
        <authorList>
            <person name="Shade A."/>
        </authorList>
    </citation>
    <scope>NUCLEOTIDE SEQUENCE [LARGE SCALE GENOMIC DNA]</scope>
    <source>
        <strain evidence="3 4">SORGH_AS_0919</strain>
    </source>
</reference>
<dbReference type="Gene3D" id="1.20.5.340">
    <property type="match status" value="1"/>
</dbReference>
<protein>
    <submittedName>
        <fullName evidence="3">Coiled-coil protein SlyX</fullName>
    </submittedName>
</protein>
<comment type="caution">
    <text evidence="3">The sequence shown here is derived from an EMBL/GenBank/DDBJ whole genome shotgun (WGS) entry which is preliminary data.</text>
</comment>
<evidence type="ECO:0000313" key="3">
    <source>
        <dbReference type="EMBL" id="MDR6167456.1"/>
    </source>
</evidence>
<proteinExistence type="predicted"/>
<dbReference type="Proteomes" id="UP001260188">
    <property type="component" value="Unassembled WGS sequence"/>
</dbReference>
<evidence type="ECO:0000313" key="4">
    <source>
        <dbReference type="Proteomes" id="UP001260188"/>
    </source>
</evidence>
<keyword evidence="4" id="KW-1185">Reference proteome</keyword>
<name>A0ABU1I0N2_9MICO</name>
<dbReference type="InterPro" id="IPR008613">
    <property type="entry name" value="Excalibur_Ca-bd_domain"/>
</dbReference>
<sequence length="214" mass="21569">MMTAGLRGGAAMGEKYMSESSLRTDSKPTFLARPMSRKAALITSASALVAGLLLGGGAGGAGAQSEVTSLKDQVSSLETDVADAETVAVENDTALTEARADLDRALGDLAAATASLKTATDQVTEMQTAATASQTELDARAARIADLEGQLSARTVQAPVAQAPVAQAPAAQAPASVYYDNCTAARNAGAAPVRAGDPGYGRHLDRDGDGIGCE</sequence>
<organism evidence="3 4">
    <name type="scientific">Microbacterium paludicola</name>
    <dbReference type="NCBI Taxonomy" id="300019"/>
    <lineage>
        <taxon>Bacteria</taxon>
        <taxon>Bacillati</taxon>
        <taxon>Actinomycetota</taxon>
        <taxon>Actinomycetes</taxon>
        <taxon>Micrococcales</taxon>
        <taxon>Microbacteriaceae</taxon>
        <taxon>Microbacterium</taxon>
    </lineage>
</organism>
<feature type="compositionally biased region" description="Basic and acidic residues" evidence="1">
    <location>
        <begin position="200"/>
        <end position="214"/>
    </location>
</feature>
<accession>A0ABU1I0N2</accession>
<feature type="region of interest" description="Disordered" evidence="1">
    <location>
        <begin position="190"/>
        <end position="214"/>
    </location>
</feature>
<dbReference type="EMBL" id="JAVIZA010000001">
    <property type="protein sequence ID" value="MDR6167456.1"/>
    <property type="molecule type" value="Genomic_DNA"/>
</dbReference>
<feature type="domain" description="Excalibur calcium-binding" evidence="2">
    <location>
        <begin position="178"/>
        <end position="214"/>
    </location>
</feature>
<evidence type="ECO:0000256" key="1">
    <source>
        <dbReference type="SAM" id="MobiDB-lite"/>
    </source>
</evidence>